<protein>
    <submittedName>
        <fullName evidence="3">Retinal-binding protein</fullName>
    </submittedName>
</protein>
<dbReference type="GO" id="GO:0005737">
    <property type="term" value="C:cytoplasm"/>
    <property type="evidence" value="ECO:0007669"/>
    <property type="project" value="TreeGrafter"/>
</dbReference>
<dbReference type="EMBL" id="CACVKT020008663">
    <property type="protein sequence ID" value="CAC5416598.1"/>
    <property type="molecule type" value="Genomic_DNA"/>
</dbReference>
<dbReference type="PANTHER" id="PTHR23324">
    <property type="entry name" value="SEC14 RELATED PROTEIN"/>
    <property type="match status" value="1"/>
</dbReference>
<dbReference type="PRINTS" id="PR00180">
    <property type="entry name" value="CRETINALDHBP"/>
</dbReference>
<feature type="domain" description="CRAL-TRIO" evidence="1">
    <location>
        <begin position="80"/>
        <end position="253"/>
    </location>
</feature>
<evidence type="ECO:0000259" key="2">
    <source>
        <dbReference type="PROSITE" id="PS50866"/>
    </source>
</evidence>
<dbReference type="InterPro" id="IPR036865">
    <property type="entry name" value="CRAL-TRIO_dom_sf"/>
</dbReference>
<dbReference type="SUPFAM" id="SSF101576">
    <property type="entry name" value="Supernatant protein factor (SPF), C-terminal domain"/>
    <property type="match status" value="1"/>
</dbReference>
<sequence length="413" mass="47915">MNDINANNNYNRKPLTPKEQKALQQFKENTKDIADQNSYDLEKWLRARCFDVRKAEQMLRNSIDFKQKIKVNTLLQEYKPPEVLRKYLTGGFCGHAIDGSPLRVELFGKLDIKGLMFSTKKSDLEKTKLLQCELTIRDWAEQSKKLGRPVDGLTVIFDMADTGTSMLWVPGMQMYLHLVKILEDNYPEMMRRLLVINAPRIFPLLYKIARPLISEEMKQKIHVKGDDYKDLLLRYIDPDNLPACYGGRLTDPDGNPKCVTMICQGGTVPEKYYLQNSDNISQMQSTTVPRGDKLYLEYRVDKPGSVISWEFQSEDHDVGFGLLYEENEKYVPIRPLARVNSHHVLEDGVHTCEKTGKYFLCFDNSFSWTRSKKIRYVCEVIAPDDSLISREINKLIEDGDWETLSERFETTHL</sequence>
<dbReference type="CDD" id="cd00170">
    <property type="entry name" value="SEC14"/>
    <property type="match status" value="1"/>
</dbReference>
<gene>
    <name evidence="3" type="ORF">MCOR_49198</name>
</gene>
<evidence type="ECO:0000313" key="4">
    <source>
        <dbReference type="Proteomes" id="UP000507470"/>
    </source>
</evidence>
<dbReference type="InterPro" id="IPR051064">
    <property type="entry name" value="SEC14/CRAL-TRIO_domain"/>
</dbReference>
<dbReference type="InterPro" id="IPR009038">
    <property type="entry name" value="GOLD_dom"/>
</dbReference>
<reference evidence="3 4" key="1">
    <citation type="submission" date="2020-06" db="EMBL/GenBank/DDBJ databases">
        <authorList>
            <person name="Li R."/>
            <person name="Bekaert M."/>
        </authorList>
    </citation>
    <scope>NUCLEOTIDE SEQUENCE [LARGE SCALE GENOMIC DNA]</scope>
    <source>
        <strain evidence="4">wild</strain>
    </source>
</reference>
<dbReference type="Pfam" id="PF00650">
    <property type="entry name" value="CRAL_TRIO"/>
    <property type="match status" value="1"/>
</dbReference>
<dbReference type="SUPFAM" id="SSF46938">
    <property type="entry name" value="CRAL/TRIO N-terminal domain"/>
    <property type="match status" value="1"/>
</dbReference>
<dbReference type="SMART" id="SM00516">
    <property type="entry name" value="SEC14"/>
    <property type="match status" value="1"/>
</dbReference>
<dbReference type="InterPro" id="IPR036598">
    <property type="entry name" value="GOLD_dom_sf"/>
</dbReference>
<dbReference type="PROSITE" id="PS50866">
    <property type="entry name" value="GOLD"/>
    <property type="match status" value="1"/>
</dbReference>
<organism evidence="3 4">
    <name type="scientific">Mytilus coruscus</name>
    <name type="common">Sea mussel</name>
    <dbReference type="NCBI Taxonomy" id="42192"/>
    <lineage>
        <taxon>Eukaryota</taxon>
        <taxon>Metazoa</taxon>
        <taxon>Spiralia</taxon>
        <taxon>Lophotrochozoa</taxon>
        <taxon>Mollusca</taxon>
        <taxon>Bivalvia</taxon>
        <taxon>Autobranchia</taxon>
        <taxon>Pteriomorphia</taxon>
        <taxon>Mytilida</taxon>
        <taxon>Mytiloidea</taxon>
        <taxon>Mytilidae</taxon>
        <taxon>Mytilinae</taxon>
        <taxon>Mytilus</taxon>
    </lineage>
</organism>
<accession>A0A6J8E8V2</accession>
<dbReference type="Proteomes" id="UP000507470">
    <property type="component" value="Unassembled WGS sequence"/>
</dbReference>
<evidence type="ECO:0000259" key="1">
    <source>
        <dbReference type="PROSITE" id="PS50191"/>
    </source>
</evidence>
<name>A0A6J8E8V2_MYTCO</name>
<dbReference type="PROSITE" id="PS50191">
    <property type="entry name" value="CRAL_TRIO"/>
    <property type="match status" value="1"/>
</dbReference>
<dbReference type="Gene3D" id="2.60.120.680">
    <property type="entry name" value="GOLD domain"/>
    <property type="match status" value="1"/>
</dbReference>
<dbReference type="OrthoDB" id="1434354at2759"/>
<feature type="domain" description="GOLD" evidence="2">
    <location>
        <begin position="270"/>
        <end position="380"/>
    </location>
</feature>
<dbReference type="InterPro" id="IPR001251">
    <property type="entry name" value="CRAL-TRIO_dom"/>
</dbReference>
<evidence type="ECO:0000313" key="3">
    <source>
        <dbReference type="EMBL" id="CAC5416598.1"/>
    </source>
</evidence>
<dbReference type="AlphaFoldDB" id="A0A6J8E8V2"/>
<dbReference type="SUPFAM" id="SSF52087">
    <property type="entry name" value="CRAL/TRIO domain"/>
    <property type="match status" value="1"/>
</dbReference>
<dbReference type="InterPro" id="IPR036273">
    <property type="entry name" value="CRAL/TRIO_N_dom_sf"/>
</dbReference>
<keyword evidence="4" id="KW-1185">Reference proteome</keyword>
<dbReference type="Gene3D" id="3.40.525.10">
    <property type="entry name" value="CRAL-TRIO lipid binding domain"/>
    <property type="match status" value="1"/>
</dbReference>
<dbReference type="PANTHER" id="PTHR23324:SF83">
    <property type="entry name" value="SEC14-LIKE PROTEIN 2"/>
    <property type="match status" value="1"/>
</dbReference>
<proteinExistence type="predicted"/>